<dbReference type="WBParaSite" id="GPLIN_001566800">
    <property type="protein sequence ID" value="GPLIN_001566800"/>
    <property type="gene ID" value="GPLIN_001566800"/>
</dbReference>
<dbReference type="Proteomes" id="UP000050741">
    <property type="component" value="Unassembled WGS sequence"/>
</dbReference>
<evidence type="ECO:0000313" key="1">
    <source>
        <dbReference type="Proteomes" id="UP000050741"/>
    </source>
</evidence>
<protein>
    <submittedName>
        <fullName evidence="2">DUF1394 domain-containing protein</fullName>
    </submittedName>
</protein>
<dbReference type="AlphaFoldDB" id="A0A183CS10"/>
<organism evidence="1 2">
    <name type="scientific">Globodera pallida</name>
    <name type="common">Potato cyst nematode worm</name>
    <name type="synonym">Heterodera pallida</name>
    <dbReference type="NCBI Taxonomy" id="36090"/>
    <lineage>
        <taxon>Eukaryota</taxon>
        <taxon>Metazoa</taxon>
        <taxon>Ecdysozoa</taxon>
        <taxon>Nematoda</taxon>
        <taxon>Chromadorea</taxon>
        <taxon>Rhabditida</taxon>
        <taxon>Tylenchina</taxon>
        <taxon>Tylenchomorpha</taxon>
        <taxon>Tylenchoidea</taxon>
        <taxon>Heteroderidae</taxon>
        <taxon>Heteroderinae</taxon>
        <taxon>Globodera</taxon>
    </lineage>
</organism>
<reference evidence="2" key="2">
    <citation type="submission" date="2016-06" db="UniProtKB">
        <authorList>
            <consortium name="WormBaseParasite"/>
        </authorList>
    </citation>
    <scope>IDENTIFICATION</scope>
</reference>
<proteinExistence type="predicted"/>
<keyword evidence="1" id="KW-1185">Reference proteome</keyword>
<sequence>SANCNGVQKHNDLLVGAKKSCVDEVDQLSVHLNELRPTPTED</sequence>
<evidence type="ECO:0000313" key="2">
    <source>
        <dbReference type="WBParaSite" id="GPLIN_001566800"/>
    </source>
</evidence>
<name>A0A183CS10_GLOPA</name>
<accession>A0A183CS10</accession>
<reference evidence="1" key="1">
    <citation type="submission" date="2014-05" db="EMBL/GenBank/DDBJ databases">
        <title>The genome and life-stage specific transcriptomes of Globodera pallida elucidate key aspects of plant parasitism by a cyst nematode.</title>
        <authorList>
            <person name="Cotton J.A."/>
            <person name="Lilley C.J."/>
            <person name="Jones L.M."/>
            <person name="Kikuchi T."/>
            <person name="Reid A.J."/>
            <person name="Thorpe P."/>
            <person name="Tsai I.J."/>
            <person name="Beasley H."/>
            <person name="Blok V."/>
            <person name="Cock P.J.A."/>
            <person name="Van den Akker S.E."/>
            <person name="Holroyd N."/>
            <person name="Hunt M."/>
            <person name="Mantelin S."/>
            <person name="Naghra H."/>
            <person name="Pain A."/>
            <person name="Palomares-Rius J.E."/>
            <person name="Zarowiecki M."/>
            <person name="Berriman M."/>
            <person name="Jones J.T."/>
            <person name="Urwin P.E."/>
        </authorList>
    </citation>
    <scope>NUCLEOTIDE SEQUENCE [LARGE SCALE GENOMIC DNA]</scope>
    <source>
        <strain evidence="1">Lindley</strain>
    </source>
</reference>